<name>A0A9W8APV1_9FUNG</name>
<feature type="region of interest" description="Disordered" evidence="1">
    <location>
        <begin position="627"/>
        <end position="661"/>
    </location>
</feature>
<sequence length="674" mass="73720">MVAHRRSRQQVRTTHSMDSLAARSSSTVRSISIASQSRATSTSNPRKSHTMQQTLQAVDLQMSKIRHLLKLPSVAPTPPPLTSVSKPQTAPLPVPTHGHVAPPGAARVRAVQDTSTLSPRPLSAHQKIIRGAIRKVSHLAHLPHNRSISKTSTLGPWDPRILSTATRYRPTMLCVQSSPLDYARQPINTDSCEWLAPVCCRWFSLEDVIRAGLDPNVDPKLIDALFEVIGAEPRLPRSVKFRATPQSRIQYYAPTQDQWCIPQSWKNLYHYQARYWIAWARFKELHQAYPTAQRILQRGQRSQAQPQSEIQREMRQLVMREAHLSTDIVRDILTKSIARHSSGNFTQSSTDPLRELANSDSKSESSPSMISAITSRLDNTPVPRVPSPPLSAQPTLSQNASPIHATSVGSQSPSVPNLPPTIVASTPPLNKTTLLPEIPATTAEELPTAKVLLANPRVDDTLTDSLTQLSLCASSLPASPPTCRSPDIKKEPLSPVLAAPSQCQLRTNHHPTPSLPISSATPLTRYPVAPSHSQRRSPSVFTAYQDFIVPVGGLDDSYLDGEYDSDTSSATSCQSSDPPPGLSVHEPSVGSTVAITPVKRLGKSRQIFGNTPVLTVVRRSSRLLVKAQSASPSPASYRKQGARRKSGVGVEQPNHSNQVSKLLTQHGFLFLPNE</sequence>
<feature type="non-terminal residue" evidence="2">
    <location>
        <position position="674"/>
    </location>
</feature>
<comment type="caution">
    <text evidence="2">The sequence shown here is derived from an EMBL/GenBank/DDBJ whole genome shotgun (WGS) entry which is preliminary data.</text>
</comment>
<feature type="region of interest" description="Disordered" evidence="1">
    <location>
        <begin position="342"/>
        <end position="422"/>
    </location>
</feature>
<evidence type="ECO:0000256" key="1">
    <source>
        <dbReference type="SAM" id="MobiDB-lite"/>
    </source>
</evidence>
<dbReference type="EMBL" id="JANBPY010002557">
    <property type="protein sequence ID" value="KAJ1954505.1"/>
    <property type="molecule type" value="Genomic_DNA"/>
</dbReference>
<keyword evidence="3" id="KW-1185">Reference proteome</keyword>
<feature type="compositionally biased region" description="Low complexity" evidence="1">
    <location>
        <begin position="21"/>
        <end position="37"/>
    </location>
</feature>
<feature type="compositionally biased region" description="Low complexity" evidence="1">
    <location>
        <begin position="566"/>
        <end position="576"/>
    </location>
</feature>
<feature type="compositionally biased region" description="Polar residues" evidence="1">
    <location>
        <begin position="38"/>
        <end position="53"/>
    </location>
</feature>
<dbReference type="Proteomes" id="UP001150925">
    <property type="component" value="Unassembled WGS sequence"/>
</dbReference>
<feature type="compositionally biased region" description="Polar residues" evidence="1">
    <location>
        <begin position="342"/>
        <end position="351"/>
    </location>
</feature>
<accession>A0A9W8APV1</accession>
<evidence type="ECO:0000313" key="3">
    <source>
        <dbReference type="Proteomes" id="UP001150925"/>
    </source>
</evidence>
<reference evidence="2" key="1">
    <citation type="submission" date="2022-07" db="EMBL/GenBank/DDBJ databases">
        <title>Phylogenomic reconstructions and comparative analyses of Kickxellomycotina fungi.</title>
        <authorList>
            <person name="Reynolds N.K."/>
            <person name="Stajich J.E."/>
            <person name="Barry K."/>
            <person name="Grigoriev I.V."/>
            <person name="Crous P."/>
            <person name="Smith M.E."/>
        </authorList>
    </citation>
    <scope>NUCLEOTIDE SEQUENCE</scope>
    <source>
        <strain evidence="2">RSA 1196</strain>
    </source>
</reference>
<evidence type="ECO:0000313" key="2">
    <source>
        <dbReference type="EMBL" id="KAJ1954505.1"/>
    </source>
</evidence>
<feature type="compositionally biased region" description="Polar residues" evidence="1">
    <location>
        <begin position="358"/>
        <end position="378"/>
    </location>
</feature>
<feature type="region of interest" description="Disordered" evidence="1">
    <location>
        <begin position="558"/>
        <end position="589"/>
    </location>
</feature>
<dbReference type="Gene3D" id="1.25.40.430">
    <property type="match status" value="1"/>
</dbReference>
<gene>
    <name evidence="2" type="ORF">IWQ62_005741</name>
</gene>
<dbReference type="AlphaFoldDB" id="A0A9W8APV1"/>
<protein>
    <submittedName>
        <fullName evidence="2">Uncharacterized protein</fullName>
    </submittedName>
</protein>
<organism evidence="2 3">
    <name type="scientific">Dispira parvispora</name>
    <dbReference type="NCBI Taxonomy" id="1520584"/>
    <lineage>
        <taxon>Eukaryota</taxon>
        <taxon>Fungi</taxon>
        <taxon>Fungi incertae sedis</taxon>
        <taxon>Zoopagomycota</taxon>
        <taxon>Kickxellomycotina</taxon>
        <taxon>Dimargaritomycetes</taxon>
        <taxon>Dimargaritales</taxon>
        <taxon>Dimargaritaceae</taxon>
        <taxon>Dispira</taxon>
    </lineage>
</organism>
<dbReference type="OrthoDB" id="5600312at2759"/>
<proteinExistence type="predicted"/>
<feature type="region of interest" description="Disordered" evidence="1">
    <location>
        <begin position="506"/>
        <end position="537"/>
    </location>
</feature>
<feature type="compositionally biased region" description="Polar residues" evidence="1">
    <location>
        <begin position="392"/>
        <end position="401"/>
    </location>
</feature>
<feature type="region of interest" description="Disordered" evidence="1">
    <location>
        <begin position="1"/>
        <end position="53"/>
    </location>
</feature>